<proteinExistence type="predicted"/>
<dbReference type="AlphaFoldDB" id="A0AAW7ZK74"/>
<gene>
    <name evidence="2" type="ORF">P6N53_17265</name>
</gene>
<evidence type="ECO:0000313" key="3">
    <source>
        <dbReference type="Proteomes" id="UP001172911"/>
    </source>
</evidence>
<dbReference type="RefSeq" id="WP_304545369.1">
    <property type="nucleotide sequence ID" value="NZ_JARPTC010000029.1"/>
</dbReference>
<keyword evidence="3" id="KW-1185">Reference proteome</keyword>
<evidence type="ECO:0000313" key="2">
    <source>
        <dbReference type="EMBL" id="MDO7788961.1"/>
    </source>
</evidence>
<protein>
    <submittedName>
        <fullName evidence="2">Uncharacterized protein</fullName>
    </submittedName>
</protein>
<dbReference type="Proteomes" id="UP001172911">
    <property type="component" value="Unassembled WGS sequence"/>
</dbReference>
<dbReference type="EMBL" id="JARPTC010000029">
    <property type="protein sequence ID" value="MDO7788961.1"/>
    <property type="molecule type" value="Genomic_DNA"/>
</dbReference>
<reference evidence="2" key="1">
    <citation type="journal article" date="2023" name="J. Hazard. Mater.">
        <title>Anaerobic biodegradation of pyrene and benzo[a]pyrene by a new sulfate-reducing Desulforamulus aquiferis strain DSA.</title>
        <authorList>
            <person name="Zhang Z."/>
            <person name="Sun J."/>
            <person name="Gong X."/>
            <person name="Wang C."/>
            <person name="Wang H."/>
        </authorList>
    </citation>
    <scope>NUCLEOTIDE SEQUENCE</scope>
    <source>
        <strain evidence="2">DSA</strain>
    </source>
</reference>
<accession>A0AAW7ZK74</accession>
<evidence type="ECO:0000256" key="1">
    <source>
        <dbReference type="SAM" id="MobiDB-lite"/>
    </source>
</evidence>
<reference evidence="2" key="2">
    <citation type="submission" date="2023-03" db="EMBL/GenBank/DDBJ databases">
        <authorList>
            <person name="Zhang Z."/>
        </authorList>
    </citation>
    <scope>NUCLEOTIDE SEQUENCE</scope>
    <source>
        <strain evidence="2">DSA</strain>
    </source>
</reference>
<name>A0AAW7ZK74_9FIRM</name>
<feature type="region of interest" description="Disordered" evidence="1">
    <location>
        <begin position="58"/>
        <end position="90"/>
    </location>
</feature>
<sequence>MIKCSHANGKYGCNALINNGYAKNSLVVSENWFSKYCCTLDYRACPNLKAALSIKQDKEKRSTIGGSLGQANKGNDKMANKNPKAKVKTAVHAHGGQATHYCERPWRSADLRFRVSKSEFYNRPWLS</sequence>
<organism evidence="2 3">
    <name type="scientific">Desulforamulus aquiferis</name>
    <dbReference type="NCBI Taxonomy" id="1397668"/>
    <lineage>
        <taxon>Bacteria</taxon>
        <taxon>Bacillati</taxon>
        <taxon>Bacillota</taxon>
        <taxon>Clostridia</taxon>
        <taxon>Eubacteriales</taxon>
        <taxon>Peptococcaceae</taxon>
        <taxon>Desulforamulus</taxon>
    </lineage>
</organism>
<comment type="caution">
    <text evidence="2">The sequence shown here is derived from an EMBL/GenBank/DDBJ whole genome shotgun (WGS) entry which is preliminary data.</text>
</comment>